<gene>
    <name evidence="1" type="ORF">Psal009_00446</name>
</gene>
<evidence type="ECO:0000313" key="1">
    <source>
        <dbReference type="EMBL" id="QGO04577.1"/>
    </source>
</evidence>
<dbReference type="Gene3D" id="3.40.50.1000">
    <property type="entry name" value="HAD superfamily/HAD-like"/>
    <property type="match status" value="1"/>
</dbReference>
<organism evidence="1 2">
    <name type="scientific">Piscirickettsia salmonis</name>
    <dbReference type="NCBI Taxonomy" id="1238"/>
    <lineage>
        <taxon>Bacteria</taxon>
        <taxon>Pseudomonadati</taxon>
        <taxon>Pseudomonadota</taxon>
        <taxon>Gammaproteobacteria</taxon>
        <taxon>Thiotrichales</taxon>
        <taxon>Piscirickettsiaceae</taxon>
        <taxon>Piscirickettsia</taxon>
    </lineage>
</organism>
<dbReference type="InterPro" id="IPR023214">
    <property type="entry name" value="HAD_sf"/>
</dbReference>
<evidence type="ECO:0000313" key="2">
    <source>
        <dbReference type="Proteomes" id="UP000422232"/>
    </source>
</evidence>
<dbReference type="RefSeq" id="WP_155047294.1">
    <property type="nucleotide sequence ID" value="NZ_CP038894.1"/>
</dbReference>
<protein>
    <submittedName>
        <fullName evidence="1">Uncharacterized protein</fullName>
    </submittedName>
</protein>
<dbReference type="InterPro" id="IPR036412">
    <property type="entry name" value="HAD-like_sf"/>
</dbReference>
<reference evidence="1 2" key="1">
    <citation type="submission" date="2019-04" db="EMBL/GenBank/DDBJ databases">
        <title>Complete genome sequencing of Piscirickettsia salmonis strain Psal-009.</title>
        <authorList>
            <person name="Schober I."/>
            <person name="Bunk B."/>
            <person name="Sproer C."/>
            <person name="Carril G.P."/>
            <person name="Riedel T."/>
            <person name="Flores-Herrera P.A."/>
            <person name="Nourdin-Galindo G."/>
            <person name="Marshall S.H."/>
            <person name="Overmann J."/>
        </authorList>
    </citation>
    <scope>NUCLEOTIDE SEQUENCE [LARGE SCALE GENOMIC DNA]</scope>
    <source>
        <strain evidence="1 2">Psal-009</strain>
    </source>
</reference>
<keyword evidence="2" id="KW-1185">Reference proteome</keyword>
<dbReference type="Proteomes" id="UP000422232">
    <property type="component" value="Chromosome"/>
</dbReference>
<sequence length="220" mass="25672">MPKMIFTFDLDQTLLCHAEELNSLNSVYKTCSHYDPYEGAFKGCYTLQKEAMKEIIQDILKNGNEIAFITAGSIKKQELKQFFQTEYSIDLGEHFQHYYDTEDKTSALKQIANNQPYFNTMLIDNNYKHVNLARKAGFRAIYVDNNCGDLTDGTQHIQDLQKVIHEQAQEGTRQYYSSASPKTMHYSSQTTKSLTVAERERELVLNKYKQEHKQEKMKFF</sequence>
<name>A0A9Q6LHB9_PISSA</name>
<dbReference type="AlphaFoldDB" id="A0A9Q6LHB9"/>
<proteinExistence type="predicted"/>
<accession>A0A9Q6LHB9</accession>
<dbReference type="SUPFAM" id="SSF56784">
    <property type="entry name" value="HAD-like"/>
    <property type="match status" value="1"/>
</dbReference>
<dbReference type="EMBL" id="CP038908">
    <property type="protein sequence ID" value="QGO04577.1"/>
    <property type="molecule type" value="Genomic_DNA"/>
</dbReference>